<dbReference type="SUPFAM" id="SSF51905">
    <property type="entry name" value="FAD/NAD(P)-binding domain"/>
    <property type="match status" value="2"/>
</dbReference>
<dbReference type="InterPro" id="IPR052189">
    <property type="entry name" value="L-asp_N-monooxygenase_NS-form"/>
</dbReference>
<evidence type="ECO:0000313" key="2">
    <source>
        <dbReference type="EMBL" id="KAB0677796.1"/>
    </source>
</evidence>
<reference evidence="2 3" key="1">
    <citation type="submission" date="2019-09" db="EMBL/GenBank/DDBJ databases">
        <title>YIM 132180 draft genome.</title>
        <authorList>
            <person name="Zhang K."/>
        </authorList>
    </citation>
    <scope>NUCLEOTIDE SEQUENCE [LARGE SCALE GENOMIC DNA]</scope>
    <source>
        <strain evidence="2 3">YIM 132180</strain>
    </source>
</reference>
<evidence type="ECO:0000313" key="3">
    <source>
        <dbReference type="Proteomes" id="UP000432089"/>
    </source>
</evidence>
<comment type="caution">
    <text evidence="2">The sequence shown here is derived from an EMBL/GenBank/DDBJ whole genome shotgun (WGS) entry which is preliminary data.</text>
</comment>
<dbReference type="Pfam" id="PF13454">
    <property type="entry name" value="NAD_binding_9"/>
    <property type="match status" value="1"/>
</dbReference>
<dbReference type="PANTHER" id="PTHR40254">
    <property type="entry name" value="BLR0577 PROTEIN"/>
    <property type="match status" value="1"/>
</dbReference>
<evidence type="ECO:0000259" key="1">
    <source>
        <dbReference type="Pfam" id="PF13454"/>
    </source>
</evidence>
<dbReference type="InterPro" id="IPR036188">
    <property type="entry name" value="FAD/NAD-bd_sf"/>
</dbReference>
<dbReference type="Gene3D" id="3.50.50.60">
    <property type="entry name" value="FAD/NAD(P)-binding domain"/>
    <property type="match status" value="1"/>
</dbReference>
<keyword evidence="3" id="KW-1185">Reference proteome</keyword>
<protein>
    <submittedName>
        <fullName evidence="2">NAD(P)-binding protein</fullName>
    </submittedName>
</protein>
<dbReference type="Proteomes" id="UP000432089">
    <property type="component" value="Unassembled WGS sequence"/>
</dbReference>
<dbReference type="EMBL" id="VZDO01000015">
    <property type="protein sequence ID" value="KAB0677796.1"/>
    <property type="molecule type" value="Genomic_DNA"/>
</dbReference>
<sequence length="460" mass="49608">MSAGRVVIVGGGASGTILAAHILRLPGRPLGVTIVEERPEIGRGVAYGTTEPGHILNTRAASMSAFQDDPDHFWKWLLASGFGLDVRCSDPFCFVPRAVYAHYLKALLDPWRGTPDDAAPLTIVQGRCVGVRQAGGGVAVELADGTSLLGQAAVLATGHDLADYNARGPYVNPWTTPVSSDLAAGDPVLILGTGLSMIDTVIELTDRGHRGRITALSRRGLLPRTHRRNVPMRIDAADVPFGTGIAYLLRWFRRTAEWAATEGGDWRDVVDGVRPHTARLWQSLSVAERERFLRHARTWWEVHRHRMPPESEERLRAAMARGRLEILAARFVGSDPAGDGVRVRFRRRGSRETETVDVAKVVDCTGILRGPDANRAGIVASLIEAGTARPDPCRIGIKVDESCAVIDGGGKPAARLFAVGPVTRAQFWEITAVPDIRVQCAALAGTIADRLGGESGPAHR</sequence>
<proteinExistence type="predicted"/>
<dbReference type="RefSeq" id="WP_150971935.1">
    <property type="nucleotide sequence ID" value="NZ_VZDO01000015.1"/>
</dbReference>
<dbReference type="PANTHER" id="PTHR40254:SF1">
    <property type="entry name" value="BLR0577 PROTEIN"/>
    <property type="match status" value="1"/>
</dbReference>
<gene>
    <name evidence="2" type="ORF">F6X38_17620</name>
</gene>
<dbReference type="AlphaFoldDB" id="A0A7V7PME7"/>
<feature type="domain" description="FAD-dependent urate hydroxylase HpyO/Asp monooxygenase CreE-like FAD/NAD(P)-binding" evidence="1">
    <location>
        <begin position="7"/>
        <end position="159"/>
    </location>
</feature>
<dbReference type="InterPro" id="IPR038732">
    <property type="entry name" value="HpyO/CreE_NAD-binding"/>
</dbReference>
<accession>A0A7V7PME7</accession>
<organism evidence="2 3">
    <name type="scientific">Plantimonas leprariae</name>
    <dbReference type="NCBI Taxonomy" id="2615207"/>
    <lineage>
        <taxon>Bacteria</taxon>
        <taxon>Pseudomonadati</taxon>
        <taxon>Pseudomonadota</taxon>
        <taxon>Alphaproteobacteria</taxon>
        <taxon>Hyphomicrobiales</taxon>
        <taxon>Aurantimonadaceae</taxon>
        <taxon>Plantimonas</taxon>
    </lineage>
</organism>
<name>A0A7V7PME7_9HYPH</name>